<name>A0A165MRL8_9AGAM</name>
<feature type="region of interest" description="Disordered" evidence="1">
    <location>
        <begin position="183"/>
        <end position="316"/>
    </location>
</feature>
<reference evidence="2 3" key="1">
    <citation type="journal article" date="2016" name="Mol. Biol. Evol.">
        <title>Comparative Genomics of Early-Diverging Mushroom-Forming Fungi Provides Insights into the Origins of Lignocellulose Decay Capabilities.</title>
        <authorList>
            <person name="Nagy L.G."/>
            <person name="Riley R."/>
            <person name="Tritt A."/>
            <person name="Adam C."/>
            <person name="Daum C."/>
            <person name="Floudas D."/>
            <person name="Sun H."/>
            <person name="Yadav J.S."/>
            <person name="Pangilinan J."/>
            <person name="Larsson K.H."/>
            <person name="Matsuura K."/>
            <person name="Barry K."/>
            <person name="Labutti K."/>
            <person name="Kuo R."/>
            <person name="Ohm R.A."/>
            <person name="Bhattacharya S.S."/>
            <person name="Shirouzu T."/>
            <person name="Yoshinaga Y."/>
            <person name="Martin F.M."/>
            <person name="Grigoriev I.V."/>
            <person name="Hibbett D.S."/>
        </authorList>
    </citation>
    <scope>NUCLEOTIDE SEQUENCE [LARGE SCALE GENOMIC DNA]</scope>
    <source>
        <strain evidence="2 3">HHB14362 ss-1</strain>
    </source>
</reference>
<gene>
    <name evidence="2" type="ORF">NEOLEDRAFT_1184038</name>
</gene>
<organism evidence="2 3">
    <name type="scientific">Neolentinus lepideus HHB14362 ss-1</name>
    <dbReference type="NCBI Taxonomy" id="1314782"/>
    <lineage>
        <taxon>Eukaryota</taxon>
        <taxon>Fungi</taxon>
        <taxon>Dikarya</taxon>
        <taxon>Basidiomycota</taxon>
        <taxon>Agaricomycotina</taxon>
        <taxon>Agaricomycetes</taxon>
        <taxon>Gloeophyllales</taxon>
        <taxon>Gloeophyllaceae</taxon>
        <taxon>Neolentinus</taxon>
    </lineage>
</organism>
<protein>
    <submittedName>
        <fullName evidence="2">Uncharacterized protein</fullName>
    </submittedName>
</protein>
<keyword evidence="3" id="KW-1185">Reference proteome</keyword>
<evidence type="ECO:0000313" key="2">
    <source>
        <dbReference type="EMBL" id="KZT18682.1"/>
    </source>
</evidence>
<accession>A0A165MRL8</accession>
<proteinExistence type="predicted"/>
<dbReference type="AlphaFoldDB" id="A0A165MRL8"/>
<feature type="compositionally biased region" description="Low complexity" evidence="1">
    <location>
        <begin position="289"/>
        <end position="300"/>
    </location>
</feature>
<sequence length="411" mass="44925">MNTFFHRGTCASLAGSPLRVGVQGSAGVSRRTFAARPTCPSQAEAGRLVQARQHAPSTPLADGAREIGPDGARELGTGVAAKKVFHPRAPFTPLADRARELGTGAAVKKFFTLAQPSRRSQTEPARLAQTEPARLAEVALRELLLKVPCFFVHEPPPNPLWGGILTSMSATPSPTRLRKVISDEIVPSSDIDESTCGPDDSDNESVKTESVETPPRVVASMPNIYGPSNVRNDPRISPFRTPSRRPTAARESYTLPSRAVPPPSSPSSSDRRRNPFDGAPRSALASTDPRSAPSASASSRQVLPDTSTPPPPVSRVEIARKEVERYEGCINTYREVMARLDVKLAECEEKIKNGSPQEIQTAQDIHPGLQHEYRRAERYLEMYGELMHPFEEELRKHERAQATHRSLSPEV</sequence>
<dbReference type="InParanoid" id="A0A165MRL8"/>
<evidence type="ECO:0000256" key="1">
    <source>
        <dbReference type="SAM" id="MobiDB-lite"/>
    </source>
</evidence>
<dbReference type="Proteomes" id="UP000076761">
    <property type="component" value="Unassembled WGS sequence"/>
</dbReference>
<evidence type="ECO:0000313" key="3">
    <source>
        <dbReference type="Proteomes" id="UP000076761"/>
    </source>
</evidence>
<dbReference type="EMBL" id="KV425665">
    <property type="protein sequence ID" value="KZT18682.1"/>
    <property type="molecule type" value="Genomic_DNA"/>
</dbReference>